<sequence>MMCGRPVGPCSVATPLVASSYIALTQEGNATYEIVSETKPHSRIDIHDQDPTSSPTNESSEFSAGFTPESSHSGKSTACLFLRVEGAEGNNEEWVKEAIPESVAGGVSEVYHSPLTDELFAASPAALALVERGLLARIAQMAVNMRAIKEDVVAIRARREQLAASRVAIGTSMSACWSAGVTPPDAKL</sequence>
<evidence type="ECO:0000256" key="1">
    <source>
        <dbReference type="SAM" id="MobiDB-lite"/>
    </source>
</evidence>
<feature type="region of interest" description="Disordered" evidence="1">
    <location>
        <begin position="37"/>
        <end position="74"/>
    </location>
</feature>
<dbReference type="Proteomes" id="UP000030104">
    <property type="component" value="Unassembled WGS sequence"/>
</dbReference>
<dbReference type="OrthoDB" id="4356374at2759"/>
<dbReference type="AlphaFoldDB" id="A0A0A2L219"/>
<evidence type="ECO:0000313" key="3">
    <source>
        <dbReference type="Proteomes" id="UP000030104"/>
    </source>
</evidence>
<comment type="caution">
    <text evidence="2">The sequence shown here is derived from an EMBL/GenBank/DDBJ whole genome shotgun (WGS) entry which is preliminary data.</text>
</comment>
<name>A0A0A2L219_PENIT</name>
<dbReference type="HOGENOM" id="CLU_1548121_0_0_1"/>
<feature type="compositionally biased region" description="Polar residues" evidence="1">
    <location>
        <begin position="51"/>
        <end position="74"/>
    </location>
</feature>
<keyword evidence="3" id="KW-1185">Reference proteome</keyword>
<reference evidence="2 3" key="1">
    <citation type="journal article" date="2015" name="Mol. Plant Microbe Interact.">
        <title>Genome, transcriptome, and functional analyses of Penicillium expansum provide new insights into secondary metabolism and pathogenicity.</title>
        <authorList>
            <person name="Ballester A.R."/>
            <person name="Marcet-Houben M."/>
            <person name="Levin E."/>
            <person name="Sela N."/>
            <person name="Selma-Lazaro C."/>
            <person name="Carmona L."/>
            <person name="Wisniewski M."/>
            <person name="Droby S."/>
            <person name="Gonzalez-Candelas L."/>
            <person name="Gabaldon T."/>
        </authorList>
    </citation>
    <scope>NUCLEOTIDE SEQUENCE [LARGE SCALE GENOMIC DNA]</scope>
    <source>
        <strain evidence="2 3">PHI-1</strain>
    </source>
</reference>
<accession>A0A0A2L219</accession>
<evidence type="ECO:0000313" key="2">
    <source>
        <dbReference type="EMBL" id="KGO74122.1"/>
    </source>
</evidence>
<dbReference type="EMBL" id="JQGA01000706">
    <property type="protein sequence ID" value="KGO74122.1"/>
    <property type="molecule type" value="Genomic_DNA"/>
</dbReference>
<gene>
    <name evidence="2" type="ORF">PITC_021800</name>
</gene>
<organism evidence="2 3">
    <name type="scientific">Penicillium italicum</name>
    <name type="common">Blue mold</name>
    <dbReference type="NCBI Taxonomy" id="40296"/>
    <lineage>
        <taxon>Eukaryota</taxon>
        <taxon>Fungi</taxon>
        <taxon>Dikarya</taxon>
        <taxon>Ascomycota</taxon>
        <taxon>Pezizomycotina</taxon>
        <taxon>Eurotiomycetes</taxon>
        <taxon>Eurotiomycetidae</taxon>
        <taxon>Eurotiales</taxon>
        <taxon>Aspergillaceae</taxon>
        <taxon>Penicillium</taxon>
    </lineage>
</organism>
<dbReference type="PhylomeDB" id="A0A0A2L219"/>
<proteinExistence type="predicted"/>
<protein>
    <submittedName>
        <fullName evidence="2">Uncharacterized protein</fullName>
    </submittedName>
</protein>
<feature type="compositionally biased region" description="Basic and acidic residues" evidence="1">
    <location>
        <begin position="37"/>
        <end position="50"/>
    </location>
</feature>